<dbReference type="Proteomes" id="UP001497482">
    <property type="component" value="Chromosome 15"/>
</dbReference>
<gene>
    <name evidence="2" type="ORF">KC01_LOCUS12541</name>
</gene>
<feature type="compositionally biased region" description="Gly residues" evidence="1">
    <location>
        <begin position="53"/>
        <end position="71"/>
    </location>
</feature>
<evidence type="ECO:0000313" key="2">
    <source>
        <dbReference type="EMBL" id="CAL1581824.1"/>
    </source>
</evidence>
<evidence type="ECO:0000256" key="1">
    <source>
        <dbReference type="SAM" id="MobiDB-lite"/>
    </source>
</evidence>
<proteinExistence type="predicted"/>
<organism evidence="2 3">
    <name type="scientific">Knipowitschia caucasica</name>
    <name type="common">Caucasian dwarf goby</name>
    <name type="synonym">Pomatoschistus caucasicus</name>
    <dbReference type="NCBI Taxonomy" id="637954"/>
    <lineage>
        <taxon>Eukaryota</taxon>
        <taxon>Metazoa</taxon>
        <taxon>Chordata</taxon>
        <taxon>Craniata</taxon>
        <taxon>Vertebrata</taxon>
        <taxon>Euteleostomi</taxon>
        <taxon>Actinopterygii</taxon>
        <taxon>Neopterygii</taxon>
        <taxon>Teleostei</taxon>
        <taxon>Neoteleostei</taxon>
        <taxon>Acanthomorphata</taxon>
        <taxon>Gobiaria</taxon>
        <taxon>Gobiiformes</taxon>
        <taxon>Gobioidei</taxon>
        <taxon>Gobiidae</taxon>
        <taxon>Gobiinae</taxon>
        <taxon>Knipowitschia</taxon>
    </lineage>
</organism>
<dbReference type="EMBL" id="OZ035837">
    <property type="protein sequence ID" value="CAL1581824.1"/>
    <property type="molecule type" value="Genomic_DNA"/>
</dbReference>
<accession>A0AAV2K289</accession>
<name>A0AAV2K289_KNICA</name>
<keyword evidence="3" id="KW-1185">Reference proteome</keyword>
<protein>
    <submittedName>
        <fullName evidence="2">Uncharacterized protein</fullName>
    </submittedName>
</protein>
<evidence type="ECO:0000313" key="3">
    <source>
        <dbReference type="Proteomes" id="UP001497482"/>
    </source>
</evidence>
<sequence length="71" mass="7122">MNAANAALTKTEGAGLQIKATSESSDSSQGNAEGKEVKARVIRQTRFDAPLGGLNGDGMMGAGGVQATGNR</sequence>
<reference evidence="2 3" key="1">
    <citation type="submission" date="2024-04" db="EMBL/GenBank/DDBJ databases">
        <authorList>
            <person name="Waldvogel A.-M."/>
            <person name="Schoenle A."/>
        </authorList>
    </citation>
    <scope>NUCLEOTIDE SEQUENCE [LARGE SCALE GENOMIC DNA]</scope>
</reference>
<feature type="region of interest" description="Disordered" evidence="1">
    <location>
        <begin position="1"/>
        <end position="71"/>
    </location>
</feature>
<dbReference type="AlphaFoldDB" id="A0AAV2K289"/>
<feature type="compositionally biased region" description="Polar residues" evidence="1">
    <location>
        <begin position="19"/>
        <end position="31"/>
    </location>
</feature>